<sequence>MKTMILTNVPCFAIFSVAFSQLIATLGFAPATRASSLVPPSNEYAIEFHPPENRGAPDVAVGGATRCLPQFTPLVPHDFSKDYGDLSSPHFGLTVRPNPTFFVSLDSRKIQEIYFEIYEYDTEERGNDGDLVYETSREFNGLERRQQGAIGINLPPDVTLESGKLYRWYLDAVTGGDAVEVVSDSGWIERVEVSPDLGWQLITAKTPLDRAQVYAEAGIWHDAFDILARERRLDDTRELKEEWEELLTSAGFPEHLAKTPLLDRGGDRRSEPR</sequence>
<gene>
    <name evidence="2" type="ORF">IQ235_17570</name>
</gene>
<keyword evidence="3" id="KW-1185">Reference proteome</keyword>
<dbReference type="InterPro" id="IPR010328">
    <property type="entry name" value="DUF928"/>
</dbReference>
<accession>A0A928ZBE1</accession>
<evidence type="ECO:0000256" key="1">
    <source>
        <dbReference type="SAM" id="SignalP"/>
    </source>
</evidence>
<evidence type="ECO:0000313" key="3">
    <source>
        <dbReference type="Proteomes" id="UP000621799"/>
    </source>
</evidence>
<comment type="caution">
    <text evidence="2">The sequence shown here is derived from an EMBL/GenBank/DDBJ whole genome shotgun (WGS) entry which is preliminary data.</text>
</comment>
<feature type="chain" id="PRO_5037411388" evidence="1">
    <location>
        <begin position="21"/>
        <end position="273"/>
    </location>
</feature>
<organism evidence="2 3">
    <name type="scientific">Zarconia navalis LEGE 11467</name>
    <dbReference type="NCBI Taxonomy" id="1828826"/>
    <lineage>
        <taxon>Bacteria</taxon>
        <taxon>Bacillati</taxon>
        <taxon>Cyanobacteriota</taxon>
        <taxon>Cyanophyceae</taxon>
        <taxon>Oscillatoriophycideae</taxon>
        <taxon>Oscillatoriales</taxon>
        <taxon>Oscillatoriales incertae sedis</taxon>
        <taxon>Zarconia</taxon>
        <taxon>Zarconia navalis</taxon>
    </lineage>
</organism>
<reference evidence="2" key="1">
    <citation type="submission" date="2020-10" db="EMBL/GenBank/DDBJ databases">
        <authorList>
            <person name="Castelo-Branco R."/>
            <person name="Eusebio N."/>
            <person name="Adriana R."/>
            <person name="Vieira A."/>
            <person name="Brugerolle De Fraissinette N."/>
            <person name="Rezende De Castro R."/>
            <person name="Schneider M.P."/>
            <person name="Vasconcelos V."/>
            <person name="Leao P.N."/>
        </authorList>
    </citation>
    <scope>NUCLEOTIDE SEQUENCE</scope>
    <source>
        <strain evidence="2">LEGE 11467</strain>
    </source>
</reference>
<dbReference type="Pfam" id="PF06051">
    <property type="entry name" value="DUF928"/>
    <property type="match status" value="1"/>
</dbReference>
<proteinExistence type="predicted"/>
<dbReference type="EMBL" id="JADEXN010000387">
    <property type="protein sequence ID" value="MBE9042581.1"/>
    <property type="molecule type" value="Genomic_DNA"/>
</dbReference>
<dbReference type="AlphaFoldDB" id="A0A928ZBE1"/>
<name>A0A928ZBE1_9CYAN</name>
<protein>
    <submittedName>
        <fullName evidence="2">DUF928 domain-containing protein</fullName>
    </submittedName>
</protein>
<keyword evidence="1" id="KW-0732">Signal</keyword>
<dbReference type="Proteomes" id="UP000621799">
    <property type="component" value="Unassembled WGS sequence"/>
</dbReference>
<evidence type="ECO:0000313" key="2">
    <source>
        <dbReference type="EMBL" id="MBE9042581.1"/>
    </source>
</evidence>
<feature type="signal peptide" evidence="1">
    <location>
        <begin position="1"/>
        <end position="20"/>
    </location>
</feature>